<dbReference type="RefSeq" id="WP_344163873.1">
    <property type="nucleotide sequence ID" value="NZ_BAAAPC010000015.1"/>
</dbReference>
<evidence type="ECO:0000313" key="4">
    <source>
        <dbReference type="Proteomes" id="UP001501585"/>
    </source>
</evidence>
<feature type="compositionally biased region" description="Basic and acidic residues" evidence="1">
    <location>
        <begin position="43"/>
        <end position="52"/>
    </location>
</feature>
<dbReference type="PANTHER" id="PTHR43265:SF1">
    <property type="entry name" value="ESTERASE ESTD"/>
    <property type="match status" value="1"/>
</dbReference>
<name>A0ABP5ES30_9ACTN</name>
<accession>A0ABP5ES30</accession>
<dbReference type="Proteomes" id="UP001501585">
    <property type="component" value="Unassembled WGS sequence"/>
</dbReference>
<dbReference type="InterPro" id="IPR000073">
    <property type="entry name" value="AB_hydrolase_1"/>
</dbReference>
<sequence length="358" mass="37699">MPSPYLSALHRAAAGGLAALLLATGCGVSPDRPGAPDPPGAEPAERDVRFDSGPDTLHGTFALPPVTDDEPVPAALIISGSGPTDRDGNSELRPGADTNLNLARVLAEAGVASLRYDKLGSGETGMASRDAADPVSYEVFEEEMADAYAELIAQPEVDPDRVVVVGHSEGALFALRSPDVVDEHPPVGLILAAPIGDRYLDTLDRQFTEQVRAAETSRQISAAGATDLLSELRTGIARIRAGRPLPDEVAAPLSPVLTPANAPFLRTIDSIDPAELARDLPPETRTLVLWGTADAQIAEDDVDRLMGGLDNARRVDLPDADHVLRLYDDSPGVSVLDADREFSPDVAPAVHGFLDDLL</sequence>
<organism evidence="3 4">
    <name type="scientific">Nocardiopsis rhodophaea</name>
    <dbReference type="NCBI Taxonomy" id="280238"/>
    <lineage>
        <taxon>Bacteria</taxon>
        <taxon>Bacillati</taxon>
        <taxon>Actinomycetota</taxon>
        <taxon>Actinomycetes</taxon>
        <taxon>Streptosporangiales</taxon>
        <taxon>Nocardiopsidaceae</taxon>
        <taxon>Nocardiopsis</taxon>
    </lineage>
</organism>
<evidence type="ECO:0000313" key="3">
    <source>
        <dbReference type="EMBL" id="GAA2004601.1"/>
    </source>
</evidence>
<dbReference type="EMBL" id="BAAAPC010000015">
    <property type="protein sequence ID" value="GAA2004601.1"/>
    <property type="molecule type" value="Genomic_DNA"/>
</dbReference>
<evidence type="ECO:0000256" key="1">
    <source>
        <dbReference type="SAM" id="MobiDB-lite"/>
    </source>
</evidence>
<feature type="region of interest" description="Disordered" evidence="1">
    <location>
        <begin position="26"/>
        <end position="53"/>
    </location>
</feature>
<keyword evidence="3" id="KW-0378">Hydrolase</keyword>
<gene>
    <name evidence="3" type="ORF">GCM10009799_34820</name>
</gene>
<comment type="caution">
    <text evidence="3">The sequence shown here is derived from an EMBL/GenBank/DDBJ whole genome shotgun (WGS) entry which is preliminary data.</text>
</comment>
<dbReference type="GO" id="GO:0016787">
    <property type="term" value="F:hydrolase activity"/>
    <property type="evidence" value="ECO:0007669"/>
    <property type="project" value="UniProtKB-KW"/>
</dbReference>
<dbReference type="SUPFAM" id="SSF53474">
    <property type="entry name" value="alpha/beta-Hydrolases"/>
    <property type="match status" value="1"/>
</dbReference>
<dbReference type="InterPro" id="IPR053145">
    <property type="entry name" value="AB_hydrolase_Est10"/>
</dbReference>
<proteinExistence type="predicted"/>
<protein>
    <submittedName>
        <fullName evidence="3">Alpha/beta fold hydrolase</fullName>
    </submittedName>
</protein>
<feature type="domain" description="AB hydrolase-1" evidence="2">
    <location>
        <begin position="106"/>
        <end position="331"/>
    </location>
</feature>
<evidence type="ECO:0000259" key="2">
    <source>
        <dbReference type="Pfam" id="PF12697"/>
    </source>
</evidence>
<dbReference type="InterPro" id="IPR029058">
    <property type="entry name" value="AB_hydrolase_fold"/>
</dbReference>
<dbReference type="Pfam" id="PF12697">
    <property type="entry name" value="Abhydrolase_6"/>
    <property type="match status" value="1"/>
</dbReference>
<dbReference type="PANTHER" id="PTHR43265">
    <property type="entry name" value="ESTERASE ESTD"/>
    <property type="match status" value="1"/>
</dbReference>
<dbReference type="Gene3D" id="3.40.50.1820">
    <property type="entry name" value="alpha/beta hydrolase"/>
    <property type="match status" value="1"/>
</dbReference>
<reference evidence="4" key="1">
    <citation type="journal article" date="2019" name="Int. J. Syst. Evol. Microbiol.">
        <title>The Global Catalogue of Microorganisms (GCM) 10K type strain sequencing project: providing services to taxonomists for standard genome sequencing and annotation.</title>
        <authorList>
            <consortium name="The Broad Institute Genomics Platform"/>
            <consortium name="The Broad Institute Genome Sequencing Center for Infectious Disease"/>
            <person name="Wu L."/>
            <person name="Ma J."/>
        </authorList>
    </citation>
    <scope>NUCLEOTIDE SEQUENCE [LARGE SCALE GENOMIC DNA]</scope>
    <source>
        <strain evidence="4">JCM 15313</strain>
    </source>
</reference>
<keyword evidence="4" id="KW-1185">Reference proteome</keyword>